<dbReference type="GO" id="GO:0003735">
    <property type="term" value="F:structural constituent of ribosome"/>
    <property type="evidence" value="ECO:0007669"/>
    <property type="project" value="InterPro"/>
</dbReference>
<comment type="similarity">
    <text evidence="1 4">Belongs to the universal ribosomal protein uS11 family.</text>
</comment>
<name>A0AAU7AML4_9POAL</name>
<geneLocation type="chloroplast" evidence="5"/>
<dbReference type="PIRSF" id="PIRSF002131">
    <property type="entry name" value="Ribosomal_S11"/>
    <property type="match status" value="1"/>
</dbReference>
<dbReference type="InterPro" id="IPR001971">
    <property type="entry name" value="Ribosomal_uS11"/>
</dbReference>
<proteinExistence type="inferred from homology"/>
<evidence type="ECO:0000313" key="5">
    <source>
        <dbReference type="EMBL" id="XAT84323.1"/>
    </source>
</evidence>
<dbReference type="GO" id="GO:0019843">
    <property type="term" value="F:rRNA binding"/>
    <property type="evidence" value="ECO:0007669"/>
    <property type="project" value="UniProtKB-UniRule"/>
</dbReference>
<accession>A0AAU7AML4</accession>
<organism evidence="5">
    <name type="scientific">Juncus fauriei</name>
    <dbReference type="NCBI Taxonomy" id="2980169"/>
    <lineage>
        <taxon>Eukaryota</taxon>
        <taxon>Viridiplantae</taxon>
        <taxon>Streptophyta</taxon>
        <taxon>Embryophyta</taxon>
        <taxon>Tracheophyta</taxon>
        <taxon>Spermatophyta</taxon>
        <taxon>Magnoliopsida</taxon>
        <taxon>Liliopsida</taxon>
        <taxon>Poales</taxon>
        <taxon>Juncaceae</taxon>
        <taxon>Juncus</taxon>
    </lineage>
</organism>
<evidence type="ECO:0000256" key="1">
    <source>
        <dbReference type="ARBA" id="ARBA00006194"/>
    </source>
</evidence>
<dbReference type="PANTHER" id="PTHR11759">
    <property type="entry name" value="40S RIBOSOMAL PROTEIN S14/30S RIBOSOMAL PROTEIN S11"/>
    <property type="match status" value="1"/>
</dbReference>
<keyword evidence="2 4" id="KW-0689">Ribosomal protein</keyword>
<dbReference type="SUPFAM" id="SSF53137">
    <property type="entry name" value="Translational machinery components"/>
    <property type="match status" value="1"/>
</dbReference>
<keyword evidence="4" id="KW-0694">RNA-binding</keyword>
<dbReference type="GO" id="GO:0005840">
    <property type="term" value="C:ribosome"/>
    <property type="evidence" value="ECO:0007669"/>
    <property type="project" value="UniProtKB-KW"/>
</dbReference>
<comment type="subunit">
    <text evidence="4">Part of the 30S ribosomal subunit.</text>
</comment>
<keyword evidence="5" id="KW-0934">Plastid</keyword>
<sequence length="144" mass="16295">MKKVRQKIKAPFMNRLISSGRNRLYKTVRKIRKGIIHIQASKNNTIISVTDFRGQVVSWDSAGTSRFKGPKRGTPYAAQIATRNAIFMLVKQGMREAQLRIKGAGSGRDAALRTVIHSRLKVKSIRDVTPFPHNGCRSPKRRRV</sequence>
<dbReference type="Pfam" id="PF00411">
    <property type="entry name" value="Ribosomal_S11"/>
    <property type="match status" value="1"/>
</dbReference>
<dbReference type="Gene3D" id="3.30.420.80">
    <property type="entry name" value="Ribosomal protein S11"/>
    <property type="match status" value="1"/>
</dbReference>
<keyword evidence="3 4" id="KW-0687">Ribonucleoprotein</keyword>
<evidence type="ECO:0000256" key="2">
    <source>
        <dbReference type="ARBA" id="ARBA00022980"/>
    </source>
</evidence>
<dbReference type="EMBL" id="PP790565">
    <property type="protein sequence ID" value="XAT84323.1"/>
    <property type="molecule type" value="Genomic_DNA"/>
</dbReference>
<dbReference type="InterPro" id="IPR036967">
    <property type="entry name" value="Ribosomal_uS11_sf"/>
</dbReference>
<evidence type="ECO:0000256" key="4">
    <source>
        <dbReference type="HAMAP-Rule" id="MF_01310"/>
    </source>
</evidence>
<keyword evidence="5" id="KW-0150">Chloroplast</keyword>
<gene>
    <name evidence="4 5" type="primary">rps11</name>
</gene>
<dbReference type="NCBIfam" id="NF003698">
    <property type="entry name" value="PRK05309.1"/>
    <property type="match status" value="1"/>
</dbReference>
<dbReference type="GO" id="GO:0009507">
    <property type="term" value="C:chloroplast"/>
    <property type="evidence" value="ECO:0007669"/>
    <property type="project" value="UniProtKB-SubCell"/>
</dbReference>
<reference evidence="5" key="1">
    <citation type="submission" date="2024-05" db="EMBL/GenBank/DDBJ databases">
        <authorList>
            <person name="Lee J.-e."/>
            <person name="Kim S."/>
            <person name="Choi S.C."/>
        </authorList>
    </citation>
    <scope>NUCLEOTIDE SEQUENCE</scope>
</reference>
<evidence type="ECO:0000256" key="3">
    <source>
        <dbReference type="ARBA" id="ARBA00023274"/>
    </source>
</evidence>
<dbReference type="HAMAP" id="MF_01310">
    <property type="entry name" value="Ribosomal_uS11"/>
    <property type="match status" value="1"/>
</dbReference>
<comment type="subcellular location">
    <subcellularLocation>
        <location evidence="4">Plastid</location>
        <location evidence="4">Chloroplast</location>
    </subcellularLocation>
</comment>
<dbReference type="AlphaFoldDB" id="A0AAU7AML4"/>
<dbReference type="GO" id="GO:0006412">
    <property type="term" value="P:translation"/>
    <property type="evidence" value="ECO:0007669"/>
    <property type="project" value="UniProtKB-UniRule"/>
</dbReference>
<keyword evidence="4" id="KW-0699">rRNA-binding</keyword>
<protein>
    <recommendedName>
        <fullName evidence="4">Small ribosomal subunit protein uS11c</fullName>
    </recommendedName>
</protein>
<dbReference type="GO" id="GO:1990904">
    <property type="term" value="C:ribonucleoprotein complex"/>
    <property type="evidence" value="ECO:0007669"/>
    <property type="project" value="UniProtKB-KW"/>
</dbReference>